<dbReference type="InterPro" id="IPR011990">
    <property type="entry name" value="TPR-like_helical_dom_sf"/>
</dbReference>
<reference evidence="2" key="1">
    <citation type="journal article" date="2019" name="Int. J. Syst. Evol. Microbiol.">
        <title>The Global Catalogue of Microorganisms (GCM) 10K type strain sequencing project: providing services to taxonomists for standard genome sequencing and annotation.</title>
        <authorList>
            <consortium name="The Broad Institute Genomics Platform"/>
            <consortium name="The Broad Institute Genome Sequencing Center for Infectious Disease"/>
            <person name="Wu L."/>
            <person name="Ma J."/>
        </authorList>
    </citation>
    <scope>NUCLEOTIDE SEQUENCE [LARGE SCALE GENOMIC DNA]</scope>
    <source>
        <strain evidence="2">DT28</strain>
    </source>
</reference>
<evidence type="ECO:0000313" key="2">
    <source>
        <dbReference type="Proteomes" id="UP001595962"/>
    </source>
</evidence>
<gene>
    <name evidence="1" type="ORF">ACFO3I_02990</name>
</gene>
<organism evidence="1 2">
    <name type="scientific">Rheinheimera marina</name>
    <dbReference type="NCBI Taxonomy" id="1774958"/>
    <lineage>
        <taxon>Bacteria</taxon>
        <taxon>Pseudomonadati</taxon>
        <taxon>Pseudomonadota</taxon>
        <taxon>Gammaproteobacteria</taxon>
        <taxon>Chromatiales</taxon>
        <taxon>Chromatiaceae</taxon>
        <taxon>Rheinheimera</taxon>
    </lineage>
</organism>
<protein>
    <recommendedName>
        <fullName evidence="3">Tetratricopeptide repeat protein</fullName>
    </recommendedName>
</protein>
<evidence type="ECO:0008006" key="3">
    <source>
        <dbReference type="Google" id="ProtNLM"/>
    </source>
</evidence>
<keyword evidence="2" id="KW-1185">Reference proteome</keyword>
<proteinExistence type="predicted"/>
<dbReference type="EMBL" id="JBHSGB010000002">
    <property type="protein sequence ID" value="MFC4653987.1"/>
    <property type="molecule type" value="Genomic_DNA"/>
</dbReference>
<accession>A0ABV9JH50</accession>
<dbReference type="Proteomes" id="UP001595962">
    <property type="component" value="Unassembled WGS sequence"/>
</dbReference>
<dbReference type="RefSeq" id="WP_377331627.1">
    <property type="nucleotide sequence ID" value="NZ_JBHSGB010000002.1"/>
</dbReference>
<dbReference type="SUPFAM" id="SSF48452">
    <property type="entry name" value="TPR-like"/>
    <property type="match status" value="1"/>
</dbReference>
<name>A0ABV9JH50_9GAMM</name>
<dbReference type="Gene3D" id="1.25.40.10">
    <property type="entry name" value="Tetratricopeptide repeat domain"/>
    <property type="match status" value="1"/>
</dbReference>
<comment type="caution">
    <text evidence="1">The sequence shown here is derived from an EMBL/GenBank/DDBJ whole genome shotgun (WGS) entry which is preliminary data.</text>
</comment>
<evidence type="ECO:0000313" key="1">
    <source>
        <dbReference type="EMBL" id="MFC4653987.1"/>
    </source>
</evidence>
<sequence>MDYWQQQMQAGNQALAAHQPAQAEQCYKQALKDVWPIWFHSCFIECPAELAQEQACLPTFCLAATVRNLAESYARQKRWRRGQRILRQALHWFERGAEQMAAEHPAALAVLTQTAALRQDYQQLKWRQHCSGKPVVWINPEPTALLH</sequence>